<dbReference type="RefSeq" id="WP_212676134.1">
    <property type="nucleotide sequence ID" value="NZ_JAGSPJ010000005.1"/>
</dbReference>
<comment type="caution">
    <text evidence="13">The sequence shown here is derived from an EMBL/GenBank/DDBJ whole genome shotgun (WGS) entry which is preliminary data.</text>
</comment>
<reference evidence="13" key="1">
    <citation type="submission" date="2021-04" db="EMBL/GenBank/DDBJ databases">
        <title>novel species isolated from subtropical streams in China.</title>
        <authorList>
            <person name="Lu H."/>
        </authorList>
    </citation>
    <scope>NUCLEOTIDE SEQUENCE</scope>
    <source>
        <strain evidence="13">FT137W</strain>
    </source>
</reference>
<dbReference type="GO" id="GO:0015031">
    <property type="term" value="P:protein transport"/>
    <property type="evidence" value="ECO:0007669"/>
    <property type="project" value="UniProtKB-KW"/>
</dbReference>
<comment type="similarity">
    <text evidence="2">Belongs to the LolB family.</text>
</comment>
<keyword evidence="10" id="KW-0143">Chaperone</keyword>
<dbReference type="Proteomes" id="UP000678545">
    <property type="component" value="Unassembled WGS sequence"/>
</dbReference>
<dbReference type="Pfam" id="PF03550">
    <property type="entry name" value="LolB"/>
    <property type="match status" value="1"/>
</dbReference>
<keyword evidence="12 13" id="KW-0449">Lipoprotein</keyword>
<evidence type="ECO:0000256" key="10">
    <source>
        <dbReference type="ARBA" id="ARBA00023186"/>
    </source>
</evidence>
<keyword evidence="9" id="KW-0564">Palmitate</keyword>
<proteinExistence type="inferred from homology"/>
<evidence type="ECO:0000256" key="5">
    <source>
        <dbReference type="ARBA" id="ARBA00022448"/>
    </source>
</evidence>
<comment type="subunit">
    <text evidence="3">Monomer.</text>
</comment>
<evidence type="ECO:0000256" key="12">
    <source>
        <dbReference type="ARBA" id="ARBA00023288"/>
    </source>
</evidence>
<evidence type="ECO:0000313" key="14">
    <source>
        <dbReference type="Proteomes" id="UP000678545"/>
    </source>
</evidence>
<dbReference type="EMBL" id="JAGSPJ010000005">
    <property type="protein sequence ID" value="MBR7801028.1"/>
    <property type="molecule type" value="Genomic_DNA"/>
</dbReference>
<evidence type="ECO:0000256" key="1">
    <source>
        <dbReference type="ARBA" id="ARBA00004459"/>
    </source>
</evidence>
<evidence type="ECO:0000313" key="13">
    <source>
        <dbReference type="EMBL" id="MBR7801028.1"/>
    </source>
</evidence>
<evidence type="ECO:0000256" key="9">
    <source>
        <dbReference type="ARBA" id="ARBA00023139"/>
    </source>
</evidence>
<evidence type="ECO:0000256" key="3">
    <source>
        <dbReference type="ARBA" id="ARBA00011245"/>
    </source>
</evidence>
<evidence type="ECO:0000256" key="11">
    <source>
        <dbReference type="ARBA" id="ARBA00023237"/>
    </source>
</evidence>
<comment type="subcellular location">
    <subcellularLocation>
        <location evidence="1">Cell outer membrane</location>
        <topology evidence="1">Lipid-anchor</topology>
    </subcellularLocation>
</comment>
<keyword evidence="7" id="KW-0653">Protein transport</keyword>
<dbReference type="CDD" id="cd16326">
    <property type="entry name" value="LolB"/>
    <property type="match status" value="1"/>
</dbReference>
<dbReference type="SUPFAM" id="SSF89392">
    <property type="entry name" value="Prokaryotic lipoproteins and lipoprotein localization factors"/>
    <property type="match status" value="1"/>
</dbReference>
<protein>
    <recommendedName>
        <fullName evidence="4">Outer-membrane lipoprotein LolB</fullName>
    </recommendedName>
</protein>
<keyword evidence="14" id="KW-1185">Reference proteome</keyword>
<organism evidence="13 14">
    <name type="scientific">Undibacterium fentianense</name>
    <dbReference type="NCBI Taxonomy" id="2828728"/>
    <lineage>
        <taxon>Bacteria</taxon>
        <taxon>Pseudomonadati</taxon>
        <taxon>Pseudomonadota</taxon>
        <taxon>Betaproteobacteria</taxon>
        <taxon>Burkholderiales</taxon>
        <taxon>Oxalobacteraceae</taxon>
        <taxon>Undibacterium</taxon>
    </lineage>
</organism>
<dbReference type="AlphaFoldDB" id="A0A941E790"/>
<evidence type="ECO:0000256" key="8">
    <source>
        <dbReference type="ARBA" id="ARBA00023136"/>
    </source>
</evidence>
<evidence type="ECO:0000256" key="2">
    <source>
        <dbReference type="ARBA" id="ARBA00009696"/>
    </source>
</evidence>
<accession>A0A941E790</accession>
<keyword evidence="5" id="KW-0813">Transport</keyword>
<dbReference type="GO" id="GO:0009279">
    <property type="term" value="C:cell outer membrane"/>
    <property type="evidence" value="ECO:0007669"/>
    <property type="project" value="UniProtKB-SubCell"/>
</dbReference>
<keyword evidence="8" id="KW-0472">Membrane</keyword>
<evidence type="ECO:0000256" key="7">
    <source>
        <dbReference type="ARBA" id="ARBA00022927"/>
    </source>
</evidence>
<keyword evidence="11" id="KW-0998">Cell outer membrane</keyword>
<dbReference type="Gene3D" id="2.50.20.10">
    <property type="entry name" value="Lipoprotein localisation LolA/LolB/LppX"/>
    <property type="match status" value="1"/>
</dbReference>
<evidence type="ECO:0000256" key="6">
    <source>
        <dbReference type="ARBA" id="ARBA00022729"/>
    </source>
</evidence>
<dbReference type="InterPro" id="IPR004565">
    <property type="entry name" value="OM_lipoprot_LolB"/>
</dbReference>
<evidence type="ECO:0000256" key="4">
    <source>
        <dbReference type="ARBA" id="ARBA00016202"/>
    </source>
</evidence>
<sequence length="181" mass="20929">MACSTTQPLLTSKTNIHRQWQNDLQLNGRISVQYQQNEATETLTGSFEWQQTSQDLQIHLRSPLGQTIATIFENSEGARLEQAKQPPRYAQNIEQLLSENFAWSIPAQGLKAWLQGLHFDEKGQPQMVLAQDYTTIQSRGWMVQFVSWQDVDGVTRPKRIDLQRNTEDMGEIKVRIITEWK</sequence>
<keyword evidence="6" id="KW-0732">Signal</keyword>
<dbReference type="InterPro" id="IPR029046">
    <property type="entry name" value="LolA/LolB/LppX"/>
</dbReference>
<name>A0A941E790_9BURK</name>
<gene>
    <name evidence="13" type="ORF">KDM90_13550</name>
</gene>